<proteinExistence type="predicted"/>
<evidence type="ECO:0000313" key="3">
    <source>
        <dbReference type="Proteomes" id="UP000886520"/>
    </source>
</evidence>
<accession>A0A9D4UH79</accession>
<comment type="caution">
    <text evidence="1">The sequence shown here is derived from an EMBL/GenBank/DDBJ whole genome shotgun (WGS) entry which is preliminary data.</text>
</comment>
<sequence length="130" mass="14131">MPLFQVKVPSIDLDANADASSVYKAVVCLFAGIYALDSLLEAQVATTYAHKENTRIMECSSGLVDSFTGFLAHGDKDETFGLTICAASEGLYRGLTVFHGKGQYAQFISHSDARWNVIPLDWSYPFDPGG</sequence>
<organism evidence="1 3">
    <name type="scientific">Adiantum capillus-veneris</name>
    <name type="common">Maidenhair fern</name>
    <dbReference type="NCBI Taxonomy" id="13818"/>
    <lineage>
        <taxon>Eukaryota</taxon>
        <taxon>Viridiplantae</taxon>
        <taxon>Streptophyta</taxon>
        <taxon>Embryophyta</taxon>
        <taxon>Tracheophyta</taxon>
        <taxon>Polypodiopsida</taxon>
        <taxon>Polypodiidae</taxon>
        <taxon>Polypodiales</taxon>
        <taxon>Pteridineae</taxon>
        <taxon>Pteridaceae</taxon>
        <taxon>Vittarioideae</taxon>
        <taxon>Adiantum</taxon>
    </lineage>
</organism>
<gene>
    <name evidence="1" type="ORF">GOP47_0016194</name>
    <name evidence="2" type="ORF">GOP47_0017001</name>
</gene>
<dbReference type="AlphaFoldDB" id="A0A9D4UH79"/>
<evidence type="ECO:0000313" key="2">
    <source>
        <dbReference type="EMBL" id="KAI5068656.1"/>
    </source>
</evidence>
<evidence type="ECO:0000313" key="1">
    <source>
        <dbReference type="EMBL" id="KAI5067849.1"/>
    </source>
</evidence>
<dbReference type="EMBL" id="JABFUD020000016">
    <property type="protein sequence ID" value="KAI5068656.1"/>
    <property type="molecule type" value="Genomic_DNA"/>
</dbReference>
<name>A0A9D4UH79_ADICA</name>
<dbReference type="EMBL" id="JABFUD020000016">
    <property type="protein sequence ID" value="KAI5067849.1"/>
    <property type="molecule type" value="Genomic_DNA"/>
</dbReference>
<reference evidence="1" key="1">
    <citation type="submission" date="2021-01" db="EMBL/GenBank/DDBJ databases">
        <title>Adiantum capillus-veneris genome.</title>
        <authorList>
            <person name="Fang Y."/>
            <person name="Liao Q."/>
        </authorList>
    </citation>
    <scope>NUCLEOTIDE SEQUENCE</scope>
    <source>
        <strain evidence="1">H3</strain>
        <tissue evidence="1">Leaf</tissue>
    </source>
</reference>
<keyword evidence="3" id="KW-1185">Reference proteome</keyword>
<protein>
    <submittedName>
        <fullName evidence="1">Uncharacterized protein</fullName>
    </submittedName>
</protein>
<dbReference type="Proteomes" id="UP000886520">
    <property type="component" value="Chromosome 16"/>
</dbReference>